<protein>
    <recommendedName>
        <fullName evidence="2">3'-5' exoribonuclease Rv2179c-like domain-containing protein</fullName>
    </recommendedName>
</protein>
<feature type="compositionally biased region" description="Basic residues" evidence="1">
    <location>
        <begin position="19"/>
        <end position="28"/>
    </location>
</feature>
<feature type="region of interest" description="Disordered" evidence="1">
    <location>
        <begin position="19"/>
        <end position="59"/>
    </location>
</feature>
<dbReference type="Pfam" id="PF16473">
    <property type="entry name" value="Rv2179c-like"/>
    <property type="match status" value="1"/>
</dbReference>
<gene>
    <name evidence="3" type="ORF">DP107_04340</name>
</gene>
<feature type="compositionally biased region" description="Basic and acidic residues" evidence="1">
    <location>
        <begin position="165"/>
        <end position="176"/>
    </location>
</feature>
<feature type="compositionally biased region" description="Low complexity" evidence="1">
    <location>
        <begin position="29"/>
        <end position="40"/>
    </location>
</feature>
<dbReference type="InterPro" id="IPR033390">
    <property type="entry name" value="Rv2179c-like"/>
</dbReference>
<dbReference type="Proteomes" id="UP000319894">
    <property type="component" value="Unassembled WGS sequence"/>
</dbReference>
<dbReference type="InterPro" id="IPR012337">
    <property type="entry name" value="RNaseH-like_sf"/>
</dbReference>
<evidence type="ECO:0000313" key="3">
    <source>
        <dbReference type="EMBL" id="TSD15089.1"/>
    </source>
</evidence>
<reference evidence="3 4" key="1">
    <citation type="submission" date="2018-06" db="EMBL/GenBank/DDBJ databases">
        <title>Natronomonas sp. F16-60 a new haloarchaeon isolated from a solar saltern of Isla Cristina, Huelva, Spain.</title>
        <authorList>
            <person name="Duran-Viseras A."/>
            <person name="Sanchez-Porro C."/>
            <person name="Ventosa A."/>
        </authorList>
    </citation>
    <scope>NUCLEOTIDE SEQUENCE [LARGE SCALE GENOMIC DNA]</scope>
    <source>
        <strain evidence="3 4">F16-60</strain>
    </source>
</reference>
<evidence type="ECO:0000313" key="4">
    <source>
        <dbReference type="Proteomes" id="UP000319894"/>
    </source>
</evidence>
<dbReference type="InParanoid" id="A0A554NCH1"/>
<dbReference type="Gene3D" id="3.30.420.10">
    <property type="entry name" value="Ribonuclease H-like superfamily/Ribonuclease H"/>
    <property type="match status" value="1"/>
</dbReference>
<organism evidence="3 4">
    <name type="scientific">Haloglomus irregulare</name>
    <dbReference type="NCBI Taxonomy" id="2234134"/>
    <lineage>
        <taxon>Archaea</taxon>
        <taxon>Methanobacteriati</taxon>
        <taxon>Methanobacteriota</taxon>
        <taxon>Stenosarchaea group</taxon>
        <taxon>Halobacteria</taxon>
        <taxon>Halobacteriales</taxon>
        <taxon>Natronomonadaceae</taxon>
        <taxon>Haloglomus</taxon>
    </lineage>
</organism>
<dbReference type="EMBL" id="QMDX01000002">
    <property type="protein sequence ID" value="TSD15089.1"/>
    <property type="molecule type" value="Genomic_DNA"/>
</dbReference>
<accession>A0A554NCH1</accession>
<dbReference type="InterPro" id="IPR036397">
    <property type="entry name" value="RNaseH_sf"/>
</dbReference>
<dbReference type="AlphaFoldDB" id="A0A554NCH1"/>
<sequence>MCHRKHALSRISTVRPWRHWTKSRRTARRSSAAPSNSSSRRWARMSIDSRTDGSGGRVGPVIFANERARAQLEEHGHVLTFRTSDRTTGETHVRYGRTEPKQYDCEIELVEHTEERRTIYHRMAEFYHQAGFDGPSEWERAIEEFHGEVPEEGWFYRVTIAEEDRTGPVDQPEVRTDGGAPDSSGGSLDRVMVDIETLGLERGAAILSIGAVRFGPGLLGDQYEGHISLSSCQEAGLEIDAGTLEWWLDQDEAAQAQLTKGIDIRQVLRSFSEWYGDADEVWANSPSFDCELLEAAFNAVDMEAPWDFHEERDFRTVKSLPVAPEVEQDGVEHDALDDAMHQAYIAAAALRRLEGHRWDDDEVTAPAGGPP</sequence>
<comment type="caution">
    <text evidence="3">The sequence shown here is derived from an EMBL/GenBank/DDBJ whole genome shotgun (WGS) entry which is preliminary data.</text>
</comment>
<keyword evidence="4" id="KW-1185">Reference proteome</keyword>
<evidence type="ECO:0000259" key="2">
    <source>
        <dbReference type="Pfam" id="PF16473"/>
    </source>
</evidence>
<dbReference type="GO" id="GO:0003676">
    <property type="term" value="F:nucleic acid binding"/>
    <property type="evidence" value="ECO:0007669"/>
    <property type="project" value="InterPro"/>
</dbReference>
<feature type="region of interest" description="Disordered" evidence="1">
    <location>
        <begin position="165"/>
        <end position="188"/>
    </location>
</feature>
<feature type="domain" description="3'-5' exoribonuclease Rv2179c-like" evidence="2">
    <location>
        <begin position="190"/>
        <end position="348"/>
    </location>
</feature>
<proteinExistence type="predicted"/>
<dbReference type="SUPFAM" id="SSF53098">
    <property type="entry name" value="Ribonuclease H-like"/>
    <property type="match status" value="1"/>
</dbReference>
<name>A0A554NCH1_9EURY</name>
<evidence type="ECO:0000256" key="1">
    <source>
        <dbReference type="SAM" id="MobiDB-lite"/>
    </source>
</evidence>